<sequence>MKRCRTSQGERGFTLVEVLAGLVLASLILVSLNMAMSAVGKGADRTRQRLGEQAEIGAAVDIFGRDVARIAKIRRPAAPGEFAGYVFDGGREAMVYPLREQEALSAPGLFLVRLSVQHKDGVATLLRERAPLPARDDDSLPAWRDPVVLLQGPYDIAFAYRAQRSGQREWSNGWKASEAMPEQIRLTVTNTATDRLRVPGFVQSLAIDSEVDCAGNRESRCGTAEKEATQ</sequence>
<protein>
    <recommendedName>
        <fullName evidence="4">Type II secretion system protein J</fullName>
    </recommendedName>
</protein>
<keyword evidence="1" id="KW-0472">Membrane</keyword>
<feature type="transmembrane region" description="Helical" evidence="1">
    <location>
        <begin position="12"/>
        <end position="36"/>
    </location>
</feature>
<evidence type="ECO:0000313" key="2">
    <source>
        <dbReference type="EMBL" id="PZF75687.1"/>
    </source>
</evidence>
<dbReference type="InterPro" id="IPR012902">
    <property type="entry name" value="N_methyl_site"/>
</dbReference>
<accession>A0A2W2BIG5</accession>
<dbReference type="NCBIfam" id="TIGR02532">
    <property type="entry name" value="IV_pilin_GFxxxE"/>
    <property type="match status" value="1"/>
</dbReference>
<keyword evidence="1" id="KW-1133">Transmembrane helix</keyword>
<name>A0A2W2BIG5_9HYPH</name>
<dbReference type="SUPFAM" id="SSF54523">
    <property type="entry name" value="Pili subunits"/>
    <property type="match status" value="1"/>
</dbReference>
<dbReference type="Pfam" id="PF07963">
    <property type="entry name" value="N_methyl"/>
    <property type="match status" value="1"/>
</dbReference>
<dbReference type="InterPro" id="IPR045584">
    <property type="entry name" value="Pilin-like"/>
</dbReference>
<reference evidence="3" key="1">
    <citation type="submission" date="2018-06" db="EMBL/GenBank/DDBJ databases">
        <title>Aestuariibacter litoralis strain KCTC 52945T.</title>
        <authorList>
            <person name="Li X."/>
            <person name="Salam N."/>
            <person name="Li J.-L."/>
            <person name="Chen Y.-M."/>
            <person name="Yang Z.-W."/>
            <person name="Zhang L.-Y."/>
            <person name="Han M.-X."/>
            <person name="Xiao M."/>
            <person name="Li W.-J."/>
        </authorList>
    </citation>
    <scope>NUCLEOTIDE SEQUENCE [LARGE SCALE GENOMIC DNA]</scope>
    <source>
        <strain evidence="3">KCTC 52945</strain>
    </source>
</reference>
<evidence type="ECO:0008006" key="4">
    <source>
        <dbReference type="Google" id="ProtNLM"/>
    </source>
</evidence>
<organism evidence="2 3">
    <name type="scientific">Aestuariivirga litoralis</name>
    <dbReference type="NCBI Taxonomy" id="2650924"/>
    <lineage>
        <taxon>Bacteria</taxon>
        <taxon>Pseudomonadati</taxon>
        <taxon>Pseudomonadota</taxon>
        <taxon>Alphaproteobacteria</taxon>
        <taxon>Hyphomicrobiales</taxon>
        <taxon>Aestuariivirgaceae</taxon>
        <taxon>Aestuariivirga</taxon>
    </lineage>
</organism>
<dbReference type="PROSITE" id="PS00409">
    <property type="entry name" value="PROKAR_NTER_METHYL"/>
    <property type="match status" value="1"/>
</dbReference>
<dbReference type="AlphaFoldDB" id="A0A2W2BIG5"/>
<evidence type="ECO:0000313" key="3">
    <source>
        <dbReference type="Proteomes" id="UP000248795"/>
    </source>
</evidence>
<dbReference type="EMBL" id="QKVK01000009">
    <property type="protein sequence ID" value="PZF75687.1"/>
    <property type="molecule type" value="Genomic_DNA"/>
</dbReference>
<proteinExistence type="predicted"/>
<keyword evidence="3" id="KW-1185">Reference proteome</keyword>
<keyword evidence="1" id="KW-0812">Transmembrane</keyword>
<dbReference type="RefSeq" id="WP_111199881.1">
    <property type="nucleotide sequence ID" value="NZ_QKVK01000009.1"/>
</dbReference>
<comment type="caution">
    <text evidence="2">The sequence shown here is derived from an EMBL/GenBank/DDBJ whole genome shotgun (WGS) entry which is preliminary data.</text>
</comment>
<dbReference type="Proteomes" id="UP000248795">
    <property type="component" value="Unassembled WGS sequence"/>
</dbReference>
<gene>
    <name evidence="2" type="ORF">DK847_17775</name>
</gene>
<evidence type="ECO:0000256" key="1">
    <source>
        <dbReference type="SAM" id="Phobius"/>
    </source>
</evidence>